<dbReference type="eggNOG" id="COG0237">
    <property type="taxonomic scope" value="Bacteria"/>
</dbReference>
<dbReference type="InterPro" id="IPR027417">
    <property type="entry name" value="P-loop_NTPase"/>
</dbReference>
<dbReference type="SUPFAM" id="SSF52540">
    <property type="entry name" value="P-loop containing nucleoside triphosphate hydrolases"/>
    <property type="match status" value="1"/>
</dbReference>
<keyword evidence="3 5" id="KW-0067">ATP-binding</keyword>
<evidence type="ECO:0000313" key="7">
    <source>
        <dbReference type="EMBL" id="EHB91398.1"/>
    </source>
</evidence>
<dbReference type="PROSITE" id="PS51219">
    <property type="entry name" value="DPCK"/>
    <property type="match status" value="1"/>
</dbReference>
<comment type="similarity">
    <text evidence="1 5">Belongs to the CoaE family.</text>
</comment>
<dbReference type="GO" id="GO:0015937">
    <property type="term" value="P:coenzyme A biosynthetic process"/>
    <property type="evidence" value="ECO:0007669"/>
    <property type="project" value="UniProtKB-UniRule"/>
</dbReference>
<keyword evidence="5" id="KW-0963">Cytoplasm</keyword>
<evidence type="ECO:0000313" key="8">
    <source>
        <dbReference type="Proteomes" id="UP000006008"/>
    </source>
</evidence>
<comment type="catalytic activity">
    <reaction evidence="5">
        <text>3'-dephospho-CoA + ATP = ADP + CoA + H(+)</text>
        <dbReference type="Rhea" id="RHEA:18245"/>
        <dbReference type="ChEBI" id="CHEBI:15378"/>
        <dbReference type="ChEBI" id="CHEBI:30616"/>
        <dbReference type="ChEBI" id="CHEBI:57287"/>
        <dbReference type="ChEBI" id="CHEBI:57328"/>
        <dbReference type="ChEBI" id="CHEBI:456216"/>
        <dbReference type="EC" id="2.7.1.24"/>
    </reaction>
</comment>
<dbReference type="GO" id="GO:0005737">
    <property type="term" value="C:cytoplasm"/>
    <property type="evidence" value="ECO:0007669"/>
    <property type="project" value="UniProtKB-SubCell"/>
</dbReference>
<dbReference type="EMBL" id="ADLD01000013">
    <property type="protein sequence ID" value="EHB91398.1"/>
    <property type="molecule type" value="Genomic_DNA"/>
</dbReference>
<dbReference type="UniPathway" id="UPA00241">
    <property type="reaction ID" value="UER00356"/>
</dbReference>
<dbReference type="HAMAP" id="MF_00376">
    <property type="entry name" value="Dephospho_CoA_kinase"/>
    <property type="match status" value="1"/>
</dbReference>
<dbReference type="PANTHER" id="PTHR10695">
    <property type="entry name" value="DEPHOSPHO-COA KINASE-RELATED"/>
    <property type="match status" value="1"/>
</dbReference>
<feature type="binding site" evidence="5">
    <location>
        <begin position="11"/>
        <end position="16"/>
    </location>
    <ligand>
        <name>ATP</name>
        <dbReference type="ChEBI" id="CHEBI:30616"/>
    </ligand>
</feature>
<dbReference type="AlphaFoldDB" id="G5H9Y2"/>
<keyword evidence="5" id="KW-0808">Transferase</keyword>
<dbReference type="GO" id="GO:0005524">
    <property type="term" value="F:ATP binding"/>
    <property type="evidence" value="ECO:0007669"/>
    <property type="project" value="UniProtKB-UniRule"/>
</dbReference>
<sequence length="192" mass="21302">MKKIGITGGIGSGKSTVCRVFAMLGAAVYDSDREARRLMNRDPQLIMRISSLFGPEAYRDGELNRSYVAAAVFNDPALLAQLNGIVHPAVAADFQQWSLQQHAPYVIEESAILFEAGADRQMDATVAVVAPEEVRIRRTCLRDGTDETAVRARIARQMGDEERVSRADHVLIADESRLLIPQIIELHNLFIR</sequence>
<keyword evidence="4 5" id="KW-0173">Coenzyme A biosynthesis</keyword>
<dbReference type="InterPro" id="IPR001977">
    <property type="entry name" value="Depp_CoAkinase"/>
</dbReference>
<comment type="subcellular location">
    <subcellularLocation>
        <location evidence="5">Cytoplasm</location>
    </subcellularLocation>
</comment>
<dbReference type="EC" id="2.7.1.24" evidence="5 6"/>
<dbReference type="Pfam" id="PF01121">
    <property type="entry name" value="CoaE"/>
    <property type="match status" value="1"/>
</dbReference>
<dbReference type="CDD" id="cd02022">
    <property type="entry name" value="DPCK"/>
    <property type="match status" value="1"/>
</dbReference>
<organism evidence="7 8">
    <name type="scientific">Alistipes indistinctus YIT 12060</name>
    <dbReference type="NCBI Taxonomy" id="742725"/>
    <lineage>
        <taxon>Bacteria</taxon>
        <taxon>Pseudomonadati</taxon>
        <taxon>Bacteroidota</taxon>
        <taxon>Bacteroidia</taxon>
        <taxon>Bacteroidales</taxon>
        <taxon>Rikenellaceae</taxon>
        <taxon>Alistipes</taxon>
    </lineage>
</organism>
<evidence type="ECO:0000256" key="2">
    <source>
        <dbReference type="ARBA" id="ARBA00022741"/>
    </source>
</evidence>
<dbReference type="Gene3D" id="3.40.50.300">
    <property type="entry name" value="P-loop containing nucleotide triphosphate hydrolases"/>
    <property type="match status" value="1"/>
</dbReference>
<gene>
    <name evidence="5" type="primary">coaE</name>
    <name evidence="7" type="ORF">HMPREF9450_01447</name>
</gene>
<dbReference type="PANTHER" id="PTHR10695:SF46">
    <property type="entry name" value="BIFUNCTIONAL COENZYME A SYNTHASE-RELATED"/>
    <property type="match status" value="1"/>
</dbReference>
<dbReference type="RefSeq" id="WP_009134253.1">
    <property type="nucleotide sequence ID" value="NZ_CP102250.1"/>
</dbReference>
<keyword evidence="8" id="KW-1185">Reference proteome</keyword>
<dbReference type="HOGENOM" id="CLU_057180_3_1_10"/>
<comment type="function">
    <text evidence="5">Catalyzes the phosphorylation of the 3'-hydroxyl group of dephosphocoenzyme A to form coenzyme A.</text>
</comment>
<evidence type="ECO:0000256" key="1">
    <source>
        <dbReference type="ARBA" id="ARBA00009018"/>
    </source>
</evidence>
<dbReference type="OrthoDB" id="9812943at2"/>
<evidence type="ECO:0000256" key="6">
    <source>
        <dbReference type="NCBIfam" id="TIGR00152"/>
    </source>
</evidence>
<comment type="caution">
    <text evidence="7">The sequence shown here is derived from an EMBL/GenBank/DDBJ whole genome shotgun (WGS) entry which is preliminary data.</text>
</comment>
<evidence type="ECO:0000256" key="3">
    <source>
        <dbReference type="ARBA" id="ARBA00022840"/>
    </source>
</evidence>
<dbReference type="PATRIC" id="fig|742725.3.peg.1534"/>
<comment type="pathway">
    <text evidence="5">Cofactor biosynthesis; coenzyme A biosynthesis; CoA from (R)-pantothenate: step 5/5.</text>
</comment>
<keyword evidence="2 5" id="KW-0547">Nucleotide-binding</keyword>
<accession>G5H9Y2</accession>
<dbReference type="GO" id="GO:0004140">
    <property type="term" value="F:dephospho-CoA kinase activity"/>
    <property type="evidence" value="ECO:0007669"/>
    <property type="project" value="UniProtKB-UniRule"/>
</dbReference>
<protein>
    <recommendedName>
        <fullName evidence="5 6">Dephospho-CoA kinase</fullName>
        <ecNumber evidence="5 6">2.7.1.24</ecNumber>
    </recommendedName>
    <alternativeName>
        <fullName evidence="5">Dephosphocoenzyme A kinase</fullName>
    </alternativeName>
</protein>
<dbReference type="GeneID" id="92815517"/>
<keyword evidence="5 7" id="KW-0418">Kinase</keyword>
<reference evidence="7 8" key="1">
    <citation type="submission" date="2011-08" db="EMBL/GenBank/DDBJ databases">
        <title>The Genome Sequence of Alistipes indistinctus YIT 12060.</title>
        <authorList>
            <consortium name="The Broad Institute Genome Sequencing Platform"/>
            <person name="Earl A."/>
            <person name="Ward D."/>
            <person name="Feldgarden M."/>
            <person name="Gevers D."/>
            <person name="Morotomi M."/>
            <person name="Young S.K."/>
            <person name="Zeng Q."/>
            <person name="Gargeya S."/>
            <person name="Fitzgerald M."/>
            <person name="Haas B."/>
            <person name="Abouelleil A."/>
            <person name="Alvarado L."/>
            <person name="Arachchi H.M."/>
            <person name="Berlin A."/>
            <person name="Brown A."/>
            <person name="Chapman S.B."/>
            <person name="Chen Z."/>
            <person name="Dunbar C."/>
            <person name="Freedman E."/>
            <person name="Gearin G."/>
            <person name="Gellesch M."/>
            <person name="Goldberg J."/>
            <person name="Griggs A."/>
            <person name="Gujja S."/>
            <person name="Heiman D."/>
            <person name="Howarth C."/>
            <person name="Larson L."/>
            <person name="Lui A."/>
            <person name="MacDonald P.J.P."/>
            <person name="Montmayeur A."/>
            <person name="Murphy C."/>
            <person name="Neiman D."/>
            <person name="Pearson M."/>
            <person name="Priest M."/>
            <person name="Roberts A."/>
            <person name="Saif S."/>
            <person name="Shea T."/>
            <person name="Shenoy N."/>
            <person name="Sisk P."/>
            <person name="Stolte C."/>
            <person name="Sykes S."/>
            <person name="Wortman J."/>
            <person name="Nusbaum C."/>
            <person name="Birren B."/>
        </authorList>
    </citation>
    <scope>NUCLEOTIDE SEQUENCE [LARGE SCALE GENOMIC DNA]</scope>
    <source>
        <strain evidence="7 8">YIT 12060</strain>
    </source>
</reference>
<dbReference type="Proteomes" id="UP000006008">
    <property type="component" value="Unassembled WGS sequence"/>
</dbReference>
<evidence type="ECO:0000256" key="5">
    <source>
        <dbReference type="HAMAP-Rule" id="MF_00376"/>
    </source>
</evidence>
<dbReference type="NCBIfam" id="TIGR00152">
    <property type="entry name" value="dephospho-CoA kinase"/>
    <property type="match status" value="1"/>
</dbReference>
<proteinExistence type="inferred from homology"/>
<name>G5H9Y2_9BACT</name>
<evidence type="ECO:0000256" key="4">
    <source>
        <dbReference type="ARBA" id="ARBA00022993"/>
    </source>
</evidence>
<dbReference type="STRING" id="742725.HMPREF9450_01447"/>